<dbReference type="Proteomes" id="UP000011577">
    <property type="component" value="Unassembled WGS sequence"/>
</dbReference>
<evidence type="ECO:0000256" key="5">
    <source>
        <dbReference type="ARBA" id="ARBA00022691"/>
    </source>
</evidence>
<feature type="compositionally biased region" description="Acidic residues" evidence="9">
    <location>
        <begin position="492"/>
        <end position="501"/>
    </location>
</feature>
<keyword evidence="7" id="KW-0238">DNA-binding</keyword>
<name>M0I7Q6_HALVO</name>
<accession>M0I7Q6</accession>
<comment type="caution">
    <text evidence="11">The sequence shown here is derived from an EMBL/GenBank/DDBJ whole genome shotgun (WGS) entry which is preliminary data.</text>
</comment>
<dbReference type="Pfam" id="PF01555">
    <property type="entry name" value="N6_N4_Mtase"/>
    <property type="match status" value="1"/>
</dbReference>
<feature type="compositionally biased region" description="Low complexity" evidence="9">
    <location>
        <begin position="504"/>
        <end position="522"/>
    </location>
</feature>
<sequence>MYQGDTRHLKDVLSANFGEEELDGGLVDTTVTSPPYADKKNYEADEDLQIGLGQEYDDYLEDLRDVYRQTYDITKDSGTMWVVVNTIKKDQRMVRIPFDIADVCENLEGVERCEECDDRLVKNRETGELECERCGWTHDPLENSWRLQEVVIWDKKRARPWSRKGQFRNVFEYILCFSKTTDFKFNLDNIRIADPDEFKQWWVGYPERYNPRGKVPSNIWRMVTPTQGSWGDGNIDHPAPFPPEMVERIVNLTTDEDDVVFDPFAGSGTVLAQAEAMGRKPLGVELSDVYPEMYEDLRDDLMEDWQERMDAGDTLERRQELLEETICTLRQLNYPREMTRRIRKEIGADSLGELGINTAFQLSHEIVDHDKFDKDHLFMEDDLFWVVDDDLSDEEIGEIAEAAEKVSNEAPCSKFGIVANIEVMRASEMADLLESDEWDWTDKFYLYSNDTQNVYERQITADEWAQRVRNPDKWRDGTAKNHYPAILSNLECDVEEPEDEHSQESTSKSQSSSSQSTSLDDF</sequence>
<keyword evidence="3 11" id="KW-0489">Methyltransferase</keyword>
<evidence type="ECO:0000256" key="4">
    <source>
        <dbReference type="ARBA" id="ARBA00022679"/>
    </source>
</evidence>
<dbReference type="InterPro" id="IPR001091">
    <property type="entry name" value="RM_Methyltransferase"/>
</dbReference>
<feature type="region of interest" description="Disordered" evidence="9">
    <location>
        <begin position="490"/>
        <end position="522"/>
    </location>
</feature>
<evidence type="ECO:0000313" key="11">
    <source>
        <dbReference type="EMBL" id="ELZ92826.1"/>
    </source>
</evidence>
<dbReference type="EC" id="2.1.1.113" evidence="2"/>
<comment type="similarity">
    <text evidence="1">Belongs to the N(4)/N(6)-methyltransferase family. N(4) subfamily.</text>
</comment>
<dbReference type="PATRIC" id="fig|1227458.3.peg.992"/>
<evidence type="ECO:0000256" key="6">
    <source>
        <dbReference type="ARBA" id="ARBA00022747"/>
    </source>
</evidence>
<evidence type="ECO:0000256" key="7">
    <source>
        <dbReference type="ARBA" id="ARBA00023125"/>
    </source>
</evidence>
<dbReference type="InterPro" id="IPR002941">
    <property type="entry name" value="DNA_methylase_N4/N6"/>
</dbReference>
<evidence type="ECO:0000313" key="12">
    <source>
        <dbReference type="Proteomes" id="UP000011577"/>
    </source>
</evidence>
<dbReference type="GO" id="GO:0015667">
    <property type="term" value="F:site-specific DNA-methyltransferase (cytosine-N4-specific) activity"/>
    <property type="evidence" value="ECO:0007669"/>
    <property type="project" value="UniProtKB-EC"/>
</dbReference>
<dbReference type="EMBL" id="AOLL01000010">
    <property type="protein sequence ID" value="ELZ92826.1"/>
    <property type="molecule type" value="Genomic_DNA"/>
</dbReference>
<dbReference type="PRINTS" id="PR00508">
    <property type="entry name" value="S21N4MTFRASE"/>
</dbReference>
<organism evidence="11 12">
    <name type="scientific">Haloferax volcanii JCM 10717</name>
    <dbReference type="NCBI Taxonomy" id="1227458"/>
    <lineage>
        <taxon>Archaea</taxon>
        <taxon>Methanobacteriati</taxon>
        <taxon>Methanobacteriota</taxon>
        <taxon>Stenosarchaea group</taxon>
        <taxon>Halobacteria</taxon>
        <taxon>Halobacteriales</taxon>
        <taxon>Haloferacaceae</taxon>
        <taxon>Haloferax</taxon>
    </lineage>
</organism>
<dbReference type="InterPro" id="IPR017985">
    <property type="entry name" value="MeTrfase_CN4_CS"/>
</dbReference>
<reference evidence="11 12" key="1">
    <citation type="journal article" date="2014" name="PLoS Genet.">
        <title>Phylogenetically driven sequencing of extremely halophilic archaea reveals strategies for static and dynamic osmo-response.</title>
        <authorList>
            <person name="Becker E.A."/>
            <person name="Seitzer P.M."/>
            <person name="Tritt A."/>
            <person name="Larsen D."/>
            <person name="Krusor M."/>
            <person name="Yao A.I."/>
            <person name="Wu D."/>
            <person name="Madern D."/>
            <person name="Eisen J.A."/>
            <person name="Darling A.E."/>
            <person name="Facciotti M.T."/>
        </authorList>
    </citation>
    <scope>NUCLEOTIDE SEQUENCE [LARGE SCALE GENOMIC DNA]</scope>
    <source>
        <strain evidence="11 12">JCM 10717</strain>
    </source>
</reference>
<proteinExistence type="inferred from homology"/>
<dbReference type="GO" id="GO:0032259">
    <property type="term" value="P:methylation"/>
    <property type="evidence" value="ECO:0007669"/>
    <property type="project" value="UniProtKB-KW"/>
</dbReference>
<protein>
    <recommendedName>
        <fullName evidence="2">site-specific DNA-methyltransferase (cytosine-N(4)-specific)</fullName>
        <ecNumber evidence="2">2.1.1.113</ecNumber>
    </recommendedName>
</protein>
<feature type="domain" description="DNA methylase N-4/N-6" evidence="10">
    <location>
        <begin position="27"/>
        <end position="293"/>
    </location>
</feature>
<dbReference type="GO" id="GO:0008170">
    <property type="term" value="F:N-methyltransferase activity"/>
    <property type="evidence" value="ECO:0007669"/>
    <property type="project" value="InterPro"/>
</dbReference>
<evidence type="ECO:0000259" key="10">
    <source>
        <dbReference type="Pfam" id="PF01555"/>
    </source>
</evidence>
<dbReference type="PROSITE" id="PS00093">
    <property type="entry name" value="N4_MTASE"/>
    <property type="match status" value="1"/>
</dbReference>
<comment type="catalytic activity">
    <reaction evidence="8">
        <text>a 2'-deoxycytidine in DNA + S-adenosyl-L-methionine = an N(4)-methyl-2'-deoxycytidine in DNA + S-adenosyl-L-homocysteine + H(+)</text>
        <dbReference type="Rhea" id="RHEA:16857"/>
        <dbReference type="Rhea" id="RHEA-COMP:11369"/>
        <dbReference type="Rhea" id="RHEA-COMP:13674"/>
        <dbReference type="ChEBI" id="CHEBI:15378"/>
        <dbReference type="ChEBI" id="CHEBI:57856"/>
        <dbReference type="ChEBI" id="CHEBI:59789"/>
        <dbReference type="ChEBI" id="CHEBI:85452"/>
        <dbReference type="ChEBI" id="CHEBI:137933"/>
        <dbReference type="EC" id="2.1.1.113"/>
    </reaction>
</comment>
<dbReference type="GO" id="GO:0009307">
    <property type="term" value="P:DNA restriction-modification system"/>
    <property type="evidence" value="ECO:0007669"/>
    <property type="project" value="UniProtKB-KW"/>
</dbReference>
<keyword evidence="6" id="KW-0680">Restriction system</keyword>
<dbReference type="Gene3D" id="3.40.50.150">
    <property type="entry name" value="Vaccinia Virus protein VP39"/>
    <property type="match status" value="1"/>
</dbReference>
<dbReference type="AlphaFoldDB" id="M0I7Q6"/>
<keyword evidence="4" id="KW-0808">Transferase</keyword>
<evidence type="ECO:0000256" key="9">
    <source>
        <dbReference type="SAM" id="MobiDB-lite"/>
    </source>
</evidence>
<evidence type="ECO:0000256" key="1">
    <source>
        <dbReference type="ARBA" id="ARBA00010203"/>
    </source>
</evidence>
<evidence type="ECO:0000256" key="3">
    <source>
        <dbReference type="ARBA" id="ARBA00022603"/>
    </source>
</evidence>
<evidence type="ECO:0000256" key="2">
    <source>
        <dbReference type="ARBA" id="ARBA00012185"/>
    </source>
</evidence>
<dbReference type="SUPFAM" id="SSF53335">
    <property type="entry name" value="S-adenosyl-L-methionine-dependent methyltransferases"/>
    <property type="match status" value="1"/>
</dbReference>
<evidence type="ECO:0000256" key="8">
    <source>
        <dbReference type="ARBA" id="ARBA00049120"/>
    </source>
</evidence>
<dbReference type="InterPro" id="IPR029063">
    <property type="entry name" value="SAM-dependent_MTases_sf"/>
</dbReference>
<dbReference type="GO" id="GO:0003677">
    <property type="term" value="F:DNA binding"/>
    <property type="evidence" value="ECO:0007669"/>
    <property type="project" value="UniProtKB-KW"/>
</dbReference>
<gene>
    <name evidence="11" type="ORF">C452_05130</name>
</gene>
<keyword evidence="5" id="KW-0949">S-adenosyl-L-methionine</keyword>